<dbReference type="Proteomes" id="UP000663845">
    <property type="component" value="Unassembled WGS sequence"/>
</dbReference>
<comment type="caution">
    <text evidence="3">The sequence shown here is derived from an EMBL/GenBank/DDBJ whole genome shotgun (WGS) entry which is preliminary data.</text>
</comment>
<dbReference type="Gene3D" id="3.80.10.10">
    <property type="entry name" value="Ribonuclease Inhibitor"/>
    <property type="match status" value="1"/>
</dbReference>
<evidence type="ECO:0000313" key="3">
    <source>
        <dbReference type="EMBL" id="CAF1343366.1"/>
    </source>
</evidence>
<organism evidence="3 4">
    <name type="scientific">Adineta steineri</name>
    <dbReference type="NCBI Taxonomy" id="433720"/>
    <lineage>
        <taxon>Eukaryota</taxon>
        <taxon>Metazoa</taxon>
        <taxon>Spiralia</taxon>
        <taxon>Gnathifera</taxon>
        <taxon>Rotifera</taxon>
        <taxon>Eurotatoria</taxon>
        <taxon>Bdelloidea</taxon>
        <taxon>Adinetida</taxon>
        <taxon>Adinetidae</taxon>
        <taxon>Adineta</taxon>
    </lineage>
</organism>
<dbReference type="EMBL" id="CAJNOG010000719">
    <property type="protein sequence ID" value="CAF1343366.1"/>
    <property type="molecule type" value="Genomic_DNA"/>
</dbReference>
<evidence type="ECO:0000259" key="2">
    <source>
        <dbReference type="PROSITE" id="PS50181"/>
    </source>
</evidence>
<sequence length="648" mass="77448">MKFEFLPNEILFQCFQYLNAPDLFHSFDQLNPRFSKLIRDTSLYLNFSQMKKSLFDHFCQIVLLNPEIKQKIIYLQLSNDGTNGQIEHFLSLYSINTFLNLRSLSLIELKENNIKQLLSILPFLSNLYSFSFTGTNIETLKIISSISKSKLRILTVPRWDFESTSINQTLGITSLTITESKIDNFQLFKLFEYAPMLKYLNIQTLVNSEMNNYKELKKNANYLKEFIINDCKVRFGHLILLLKYTPNLKIFSIFIMSDIYMSDGIRWQKLIESSLKYLTIFKFYFQEKKSENPVEKLNKFQQFQNDFWHKQHQWYTNLEIYTRTSTIYTIPYEKDNYKLTCNTNKHGYLWKQNSNVFDNVKILTLTPRLIATNWKCYFKNVESLILKRHSYENYDDDDDDEHETNIISTEIKLFRTIINLSNIKHLTIDGQFYLTSLLLLDLLKELPNVSSLKIDEEQLTKIFDTIELRKYLNKNIKKLEIFSHTCCDERIFLNKINILFSQVFPNIEQFTCDYMKQVDDLLVILKDCSKLSIIKCKAISKSVNSWIQINASKLDVYLDFKEVDDETDDDEYDYDYDDDEDESDYDDEDDDEYDYDYDDDEDESDYDDEDDYDYDYDDDEDESDYDDEDDYDYDEEQKRRSLLNGDFI</sequence>
<accession>A0A815GVN7</accession>
<feature type="region of interest" description="Disordered" evidence="1">
    <location>
        <begin position="567"/>
        <end position="648"/>
    </location>
</feature>
<dbReference type="InterPro" id="IPR032675">
    <property type="entry name" value="LRR_dom_sf"/>
</dbReference>
<feature type="compositionally biased region" description="Acidic residues" evidence="1">
    <location>
        <begin position="567"/>
        <end position="635"/>
    </location>
</feature>
<protein>
    <recommendedName>
        <fullName evidence="2">F-box domain-containing protein</fullName>
    </recommendedName>
</protein>
<proteinExistence type="predicted"/>
<dbReference type="PROSITE" id="PS50181">
    <property type="entry name" value="FBOX"/>
    <property type="match status" value="1"/>
</dbReference>
<dbReference type="AlphaFoldDB" id="A0A815GVN7"/>
<evidence type="ECO:0000313" key="4">
    <source>
        <dbReference type="Proteomes" id="UP000663845"/>
    </source>
</evidence>
<reference evidence="3" key="1">
    <citation type="submission" date="2021-02" db="EMBL/GenBank/DDBJ databases">
        <authorList>
            <person name="Nowell W R."/>
        </authorList>
    </citation>
    <scope>NUCLEOTIDE SEQUENCE</scope>
</reference>
<gene>
    <name evidence="3" type="ORF">JYZ213_LOCUS34624</name>
</gene>
<feature type="domain" description="F-box" evidence="2">
    <location>
        <begin position="1"/>
        <end position="47"/>
    </location>
</feature>
<dbReference type="SUPFAM" id="SSF52047">
    <property type="entry name" value="RNI-like"/>
    <property type="match status" value="1"/>
</dbReference>
<name>A0A815GVN7_9BILA</name>
<dbReference type="InterPro" id="IPR001810">
    <property type="entry name" value="F-box_dom"/>
</dbReference>
<evidence type="ECO:0000256" key="1">
    <source>
        <dbReference type="SAM" id="MobiDB-lite"/>
    </source>
</evidence>